<sequence>MTCTEHLPNLKALVLDMKRIDLPSYFKHVWVPGVVPDEAAIENLPTRKTYFERVPKLEELRLATTLDADTRPFQRMAVCLNDICHPNLRILEICNLKIYGTWAFPETIEHLRLVDCQKHIFTPDCRPPLTLPNLKSLTIAQFHWIDLEQVLRFLQSNDGVLESLRLESCDRIRATDLALLASHAKATKNLKSLHLHGMGMYTLSDETLLFVIRNMPQLQELHVPNTAVTGSLIKKIVLLADGREGDFPRIKLLNLKGCGDVSFEAVEWGRARGLKIINR</sequence>
<dbReference type="RefSeq" id="XP_020118758.1">
    <property type="nucleotide sequence ID" value="XM_020268487.1"/>
</dbReference>
<protein>
    <recommendedName>
        <fullName evidence="3">F-box domain-containing protein</fullName>
    </recommendedName>
</protein>
<name>A0A225AYQ9_TALAT</name>
<accession>A0A225AYQ9</accession>
<dbReference type="STRING" id="1441469.A0A225AYQ9"/>
<organism evidence="1 2">
    <name type="scientific">Talaromyces atroroseus</name>
    <dbReference type="NCBI Taxonomy" id="1441469"/>
    <lineage>
        <taxon>Eukaryota</taxon>
        <taxon>Fungi</taxon>
        <taxon>Dikarya</taxon>
        <taxon>Ascomycota</taxon>
        <taxon>Pezizomycotina</taxon>
        <taxon>Eurotiomycetes</taxon>
        <taxon>Eurotiomycetidae</taxon>
        <taxon>Eurotiales</taxon>
        <taxon>Trichocomaceae</taxon>
        <taxon>Talaromyces</taxon>
        <taxon>Talaromyces sect. Trachyspermi</taxon>
    </lineage>
</organism>
<dbReference type="SUPFAM" id="SSF52047">
    <property type="entry name" value="RNI-like"/>
    <property type="match status" value="1"/>
</dbReference>
<evidence type="ECO:0008006" key="3">
    <source>
        <dbReference type="Google" id="ProtNLM"/>
    </source>
</evidence>
<evidence type="ECO:0000313" key="2">
    <source>
        <dbReference type="Proteomes" id="UP000214365"/>
    </source>
</evidence>
<dbReference type="Proteomes" id="UP000214365">
    <property type="component" value="Unassembled WGS sequence"/>
</dbReference>
<dbReference type="InterPro" id="IPR032675">
    <property type="entry name" value="LRR_dom_sf"/>
</dbReference>
<dbReference type="GeneID" id="31005947"/>
<dbReference type="EMBL" id="LFMY01000009">
    <property type="protein sequence ID" value="OKL58637.1"/>
    <property type="molecule type" value="Genomic_DNA"/>
</dbReference>
<dbReference type="Gene3D" id="3.80.10.10">
    <property type="entry name" value="Ribonuclease Inhibitor"/>
    <property type="match status" value="1"/>
</dbReference>
<proteinExistence type="predicted"/>
<evidence type="ECO:0000313" key="1">
    <source>
        <dbReference type="EMBL" id="OKL58637.1"/>
    </source>
</evidence>
<dbReference type="AlphaFoldDB" id="A0A225AYQ9"/>
<comment type="caution">
    <text evidence="1">The sequence shown here is derived from an EMBL/GenBank/DDBJ whole genome shotgun (WGS) entry which is preliminary data.</text>
</comment>
<gene>
    <name evidence="1" type="ORF">UA08_06191</name>
</gene>
<dbReference type="OrthoDB" id="629492at2759"/>
<reference evidence="1 2" key="1">
    <citation type="submission" date="2015-06" db="EMBL/GenBank/DDBJ databases">
        <title>Talaromyces atroroseus IBT 11181 draft genome.</title>
        <authorList>
            <person name="Rasmussen K.B."/>
            <person name="Rasmussen S."/>
            <person name="Petersen B."/>
            <person name="Sicheritz-Ponten T."/>
            <person name="Mortensen U.H."/>
            <person name="Thrane U."/>
        </authorList>
    </citation>
    <scope>NUCLEOTIDE SEQUENCE [LARGE SCALE GENOMIC DNA]</scope>
    <source>
        <strain evidence="1 2">IBT 11181</strain>
    </source>
</reference>
<keyword evidence="2" id="KW-1185">Reference proteome</keyword>